<feature type="region of interest" description="Disordered" evidence="1">
    <location>
        <begin position="28"/>
        <end position="47"/>
    </location>
</feature>
<proteinExistence type="predicted"/>
<accession>A0A8S3DJP5</accession>
<reference evidence="2" key="1">
    <citation type="submission" date="2021-02" db="EMBL/GenBank/DDBJ databases">
        <authorList>
            <person name="Nowell W R."/>
        </authorList>
    </citation>
    <scope>NUCLEOTIDE SEQUENCE</scope>
</reference>
<sequence>MSSINYPPSISPTGLVYLSEHQSNEISILSDNERTPKSVDQNDQDEGIQDEFQIVYEEQITSVKSINKTISIGNTTNSKKDSHFHPLLENDIKDIFSKASTNFLAGFSYESVTEDSSSSMLTFHFYTDYIEIETACQWQICHRKPLICQILVHNETYLDQNGVYEEKLYVVFKKLMCY</sequence>
<evidence type="ECO:0000313" key="2">
    <source>
        <dbReference type="EMBL" id="CAF4973220.1"/>
    </source>
</evidence>
<comment type="caution">
    <text evidence="2">The sequence shown here is derived from an EMBL/GenBank/DDBJ whole genome shotgun (WGS) entry which is preliminary data.</text>
</comment>
<evidence type="ECO:0000256" key="1">
    <source>
        <dbReference type="SAM" id="MobiDB-lite"/>
    </source>
</evidence>
<evidence type="ECO:0000313" key="3">
    <source>
        <dbReference type="Proteomes" id="UP000681720"/>
    </source>
</evidence>
<gene>
    <name evidence="2" type="ORF">GIL414_LOCUS55551</name>
</gene>
<name>A0A8S3DJP5_9BILA</name>
<organism evidence="2 3">
    <name type="scientific">Rotaria magnacalcarata</name>
    <dbReference type="NCBI Taxonomy" id="392030"/>
    <lineage>
        <taxon>Eukaryota</taxon>
        <taxon>Metazoa</taxon>
        <taxon>Spiralia</taxon>
        <taxon>Gnathifera</taxon>
        <taxon>Rotifera</taxon>
        <taxon>Eurotatoria</taxon>
        <taxon>Bdelloidea</taxon>
        <taxon>Philodinida</taxon>
        <taxon>Philodinidae</taxon>
        <taxon>Rotaria</taxon>
    </lineage>
</organism>
<dbReference type="AlphaFoldDB" id="A0A8S3DJP5"/>
<protein>
    <submittedName>
        <fullName evidence="2">Uncharacterized protein</fullName>
    </submittedName>
</protein>
<dbReference type="EMBL" id="CAJOBJ010197506">
    <property type="protein sequence ID" value="CAF4973220.1"/>
    <property type="molecule type" value="Genomic_DNA"/>
</dbReference>
<dbReference type="Proteomes" id="UP000681720">
    <property type="component" value="Unassembled WGS sequence"/>
</dbReference>